<evidence type="ECO:0000313" key="3">
    <source>
        <dbReference type="Proteomes" id="UP000215902"/>
    </source>
</evidence>
<organism evidence="2 3">
    <name type="scientific">Macrostomum lignano</name>
    <dbReference type="NCBI Taxonomy" id="282301"/>
    <lineage>
        <taxon>Eukaryota</taxon>
        <taxon>Metazoa</taxon>
        <taxon>Spiralia</taxon>
        <taxon>Lophotrochozoa</taxon>
        <taxon>Platyhelminthes</taxon>
        <taxon>Rhabditophora</taxon>
        <taxon>Macrostomorpha</taxon>
        <taxon>Macrostomida</taxon>
        <taxon>Macrostomidae</taxon>
        <taxon>Macrostomum</taxon>
    </lineage>
</organism>
<gene>
    <name evidence="2" type="ORF">BOX15_Mlig011470g3</name>
</gene>
<evidence type="ECO:0000256" key="1">
    <source>
        <dbReference type="SAM" id="Phobius"/>
    </source>
</evidence>
<feature type="transmembrane region" description="Helical" evidence="1">
    <location>
        <begin position="20"/>
        <end position="45"/>
    </location>
</feature>
<proteinExistence type="predicted"/>
<dbReference type="AlphaFoldDB" id="A0A267FWD2"/>
<keyword evidence="3" id="KW-1185">Reference proteome</keyword>
<keyword evidence="1" id="KW-0472">Membrane</keyword>
<comment type="caution">
    <text evidence="2">The sequence shown here is derived from an EMBL/GenBank/DDBJ whole genome shotgun (WGS) entry which is preliminary data.</text>
</comment>
<name>A0A267FWD2_9PLAT</name>
<sequence>NNLESNLLSEQFFDAAALSIGSTMAALKFFDFAFVAMVTGMLIIVSDYSAAKEATYEAEMDIMESFAVQEDVHHLPDMNHLHHQHHHHRHDDEDDLDEHLHLDAPAPTEAETAASTTPATAAPSVPKFRSRFGGFSGTGSYKKKLSRRRCRKYRFTGRKLVCVSYFKN</sequence>
<dbReference type="Proteomes" id="UP000215902">
    <property type="component" value="Unassembled WGS sequence"/>
</dbReference>
<reference evidence="2 3" key="1">
    <citation type="submission" date="2017-06" db="EMBL/GenBank/DDBJ databases">
        <title>A platform for efficient transgenesis in Macrostomum lignano, a flatworm model organism for stem cell research.</title>
        <authorList>
            <person name="Berezikov E."/>
        </authorList>
    </citation>
    <scope>NUCLEOTIDE SEQUENCE [LARGE SCALE GENOMIC DNA]</scope>
    <source>
        <strain evidence="2">DV1</strain>
        <tissue evidence="2">Whole organism</tissue>
    </source>
</reference>
<protein>
    <submittedName>
        <fullName evidence="2">Uncharacterized protein</fullName>
    </submittedName>
</protein>
<dbReference type="EMBL" id="NIVC01000709">
    <property type="protein sequence ID" value="PAA78046.1"/>
    <property type="molecule type" value="Genomic_DNA"/>
</dbReference>
<keyword evidence="1" id="KW-0812">Transmembrane</keyword>
<accession>A0A267FWD2</accession>
<evidence type="ECO:0000313" key="2">
    <source>
        <dbReference type="EMBL" id="PAA78046.1"/>
    </source>
</evidence>
<feature type="non-terminal residue" evidence="2">
    <location>
        <position position="1"/>
    </location>
</feature>
<keyword evidence="1" id="KW-1133">Transmembrane helix</keyword>